<dbReference type="PANTHER" id="PTHR45453:SF1">
    <property type="entry name" value="PHOSPHATE REGULON SENSOR PROTEIN PHOR"/>
    <property type="match status" value="1"/>
</dbReference>
<dbReference type="Pfam" id="PF02518">
    <property type="entry name" value="HATPase_c"/>
    <property type="match status" value="1"/>
</dbReference>
<dbReference type="InterPro" id="IPR036097">
    <property type="entry name" value="HisK_dim/P_sf"/>
</dbReference>
<dbReference type="GO" id="GO:0004721">
    <property type="term" value="F:phosphoprotein phosphatase activity"/>
    <property type="evidence" value="ECO:0007669"/>
    <property type="project" value="TreeGrafter"/>
</dbReference>
<dbReference type="InterPro" id="IPR005467">
    <property type="entry name" value="His_kinase_dom"/>
</dbReference>
<feature type="domain" description="Histidine kinase" evidence="11">
    <location>
        <begin position="332"/>
        <end position="547"/>
    </location>
</feature>
<comment type="catalytic activity">
    <reaction evidence="1">
        <text>ATP + protein L-histidine = ADP + protein N-phospho-L-histidine.</text>
        <dbReference type="EC" id="2.7.13.3"/>
    </reaction>
</comment>
<dbReference type="GO" id="GO:0005524">
    <property type="term" value="F:ATP binding"/>
    <property type="evidence" value="ECO:0007669"/>
    <property type="project" value="UniProtKB-KW"/>
</dbReference>
<dbReference type="AlphaFoldDB" id="A0A653IG12"/>
<dbReference type="Gene3D" id="1.10.287.130">
    <property type="match status" value="1"/>
</dbReference>
<keyword evidence="7 12" id="KW-0418">Kinase</keyword>
<organism evidence="12 13">
    <name type="scientific">Exiguobacterium oxidotolerans</name>
    <dbReference type="NCBI Taxonomy" id="223958"/>
    <lineage>
        <taxon>Bacteria</taxon>
        <taxon>Bacillati</taxon>
        <taxon>Bacillota</taxon>
        <taxon>Bacilli</taxon>
        <taxon>Bacillales</taxon>
        <taxon>Bacillales Family XII. Incertae Sedis</taxon>
        <taxon>Exiguobacterium</taxon>
    </lineage>
</organism>
<dbReference type="InterPro" id="IPR004358">
    <property type="entry name" value="Sig_transdc_His_kin-like_C"/>
</dbReference>
<proteinExistence type="predicted"/>
<dbReference type="CDD" id="cd00075">
    <property type="entry name" value="HATPase"/>
    <property type="match status" value="1"/>
</dbReference>
<evidence type="ECO:0000256" key="1">
    <source>
        <dbReference type="ARBA" id="ARBA00000085"/>
    </source>
</evidence>
<evidence type="ECO:0000256" key="8">
    <source>
        <dbReference type="ARBA" id="ARBA00022840"/>
    </source>
</evidence>
<dbReference type="InterPro" id="IPR003661">
    <property type="entry name" value="HisK_dim/P_dom"/>
</dbReference>
<evidence type="ECO:0000256" key="5">
    <source>
        <dbReference type="ARBA" id="ARBA00022679"/>
    </source>
</evidence>
<keyword evidence="6" id="KW-0547">Nucleotide-binding</keyword>
<comment type="subcellular location">
    <subcellularLocation>
        <location evidence="2">Cell membrane</location>
        <topology evidence="2">Multi-pass membrane protein</topology>
    </subcellularLocation>
</comment>
<accession>A0A653IG12</accession>
<dbReference type="SMART" id="SM00387">
    <property type="entry name" value="HATPase_c"/>
    <property type="match status" value="1"/>
</dbReference>
<dbReference type="EMBL" id="CABWKQ010000030">
    <property type="protein sequence ID" value="VWX37750.1"/>
    <property type="molecule type" value="Genomic_DNA"/>
</dbReference>
<evidence type="ECO:0000313" key="12">
    <source>
        <dbReference type="EMBL" id="VWX37750.1"/>
    </source>
</evidence>
<keyword evidence="4" id="KW-0597">Phosphoprotein</keyword>
<name>A0A653IG12_9BACL</name>
<dbReference type="EC" id="2.7.13.3" evidence="3"/>
<keyword evidence="9" id="KW-0902">Two-component regulatory system</keyword>
<dbReference type="SUPFAM" id="SSF47384">
    <property type="entry name" value="Homodimeric domain of signal transducing histidine kinase"/>
    <property type="match status" value="1"/>
</dbReference>
<dbReference type="InterPro" id="IPR036890">
    <property type="entry name" value="HATPase_C_sf"/>
</dbReference>
<dbReference type="GO" id="GO:0016036">
    <property type="term" value="P:cellular response to phosphate starvation"/>
    <property type="evidence" value="ECO:0007669"/>
    <property type="project" value="TreeGrafter"/>
</dbReference>
<dbReference type="CDD" id="cd00082">
    <property type="entry name" value="HisKA"/>
    <property type="match status" value="1"/>
</dbReference>
<dbReference type="FunFam" id="3.30.565.10:FF:000006">
    <property type="entry name" value="Sensor histidine kinase WalK"/>
    <property type="match status" value="1"/>
</dbReference>
<keyword evidence="10" id="KW-0472">Membrane</keyword>
<dbReference type="Pfam" id="PF00512">
    <property type="entry name" value="HisKA"/>
    <property type="match status" value="1"/>
</dbReference>
<dbReference type="InterPro" id="IPR003594">
    <property type="entry name" value="HATPase_dom"/>
</dbReference>
<evidence type="ECO:0000259" key="11">
    <source>
        <dbReference type="PROSITE" id="PS50109"/>
    </source>
</evidence>
<evidence type="ECO:0000256" key="7">
    <source>
        <dbReference type="ARBA" id="ARBA00022777"/>
    </source>
</evidence>
<evidence type="ECO:0000256" key="2">
    <source>
        <dbReference type="ARBA" id="ARBA00004651"/>
    </source>
</evidence>
<dbReference type="PANTHER" id="PTHR45453">
    <property type="entry name" value="PHOSPHATE REGULON SENSOR PROTEIN PHOR"/>
    <property type="match status" value="1"/>
</dbReference>
<dbReference type="SUPFAM" id="SSF55781">
    <property type="entry name" value="GAF domain-like"/>
    <property type="match status" value="1"/>
</dbReference>
<evidence type="ECO:0000256" key="10">
    <source>
        <dbReference type="ARBA" id="ARBA00023136"/>
    </source>
</evidence>
<keyword evidence="13" id="KW-1185">Reference proteome</keyword>
<reference evidence="12 13" key="1">
    <citation type="submission" date="2019-10" db="EMBL/GenBank/DDBJ databases">
        <authorList>
            <person name="Karimi E."/>
        </authorList>
    </citation>
    <scope>NUCLEOTIDE SEQUENCE [LARGE SCALE GENOMIC DNA]</scope>
    <source>
        <strain evidence="12">Exiguobacterium sp. 9Y</strain>
    </source>
</reference>
<keyword evidence="8" id="KW-0067">ATP-binding</keyword>
<protein>
    <recommendedName>
        <fullName evidence="3">histidine kinase</fullName>
        <ecNumber evidence="3">2.7.13.3</ecNumber>
    </recommendedName>
</protein>
<dbReference type="FunFam" id="1.10.287.130:FF:000001">
    <property type="entry name" value="Two-component sensor histidine kinase"/>
    <property type="match status" value="1"/>
</dbReference>
<evidence type="ECO:0000256" key="3">
    <source>
        <dbReference type="ARBA" id="ARBA00012438"/>
    </source>
</evidence>
<evidence type="ECO:0000313" key="13">
    <source>
        <dbReference type="Proteomes" id="UP000439752"/>
    </source>
</evidence>
<evidence type="ECO:0000256" key="9">
    <source>
        <dbReference type="ARBA" id="ARBA00023012"/>
    </source>
</evidence>
<dbReference type="Gene3D" id="3.30.565.10">
    <property type="entry name" value="Histidine kinase-like ATPase, C-terminal domain"/>
    <property type="match status" value="1"/>
</dbReference>
<dbReference type="PRINTS" id="PR00344">
    <property type="entry name" value="BCTRLSENSOR"/>
</dbReference>
<dbReference type="SMART" id="SM00388">
    <property type="entry name" value="HisKA"/>
    <property type="match status" value="1"/>
</dbReference>
<dbReference type="Proteomes" id="UP000439752">
    <property type="component" value="Unassembled WGS sequence"/>
</dbReference>
<dbReference type="PROSITE" id="PS50109">
    <property type="entry name" value="HIS_KIN"/>
    <property type="match status" value="1"/>
</dbReference>
<gene>
    <name evidence="12" type="ORF">EXIGUO9Y_360031</name>
</gene>
<evidence type="ECO:0000256" key="6">
    <source>
        <dbReference type="ARBA" id="ARBA00022741"/>
    </source>
</evidence>
<dbReference type="RefSeq" id="WP_236550051.1">
    <property type="nucleotide sequence ID" value="NZ_LR732312.1"/>
</dbReference>
<dbReference type="SUPFAM" id="SSF55874">
    <property type="entry name" value="ATPase domain of HSP90 chaperone/DNA topoisomerase II/histidine kinase"/>
    <property type="match status" value="1"/>
</dbReference>
<evidence type="ECO:0000256" key="4">
    <source>
        <dbReference type="ARBA" id="ARBA00022553"/>
    </source>
</evidence>
<dbReference type="InterPro" id="IPR050351">
    <property type="entry name" value="BphY/WalK/GraS-like"/>
</dbReference>
<dbReference type="GO" id="GO:0005886">
    <property type="term" value="C:plasma membrane"/>
    <property type="evidence" value="ECO:0007669"/>
    <property type="project" value="UniProtKB-SubCell"/>
</dbReference>
<sequence>MKKVMRYRPTKKTRPYRLKSGSFPSIEQSADVTTDQQQIGQLKHDLLAAEDKLKHRNEIMETLATQNVESACETLLLKLLPLIGLTRGAIILYRREQLSHVVTEAVEEMELIEKDLDQYSVLRRAFVMRKSVQLPIETGGYESAIPIQSPSNNSVVGLIYLKHEFEQFNLEQVGDILDLSRKLGMTLERHLLFHQMEHEKIKTYQLLDSIREAVLYIESSGEQIYANQALLDMFPPKLLNQAQGFRHAYERATSLFEHVDQPDALHDYIGQLMNGDIPGETIELSAFRGNLLLSAYAERIAIANVEWGMMLVLRDVTKDKELDLKQAEFVSIVSHELRTPLSSIMGFTELLMKRSLDEPRQKKYLETIYSETVRLSELIHDILEIQKGEDLTQGATKKTIDLKKLLIEMKTMFELASSEHTVRMAFGSGAHLLMASEEKMKQLFTNLIMNAIKYSPNGGNIEIRTEVTAQDVRIEVEDEGIGIPDKALPFIFDKFYRADNSDTRKIGGTGLGLAICKMIVMDHGGSISVQSEVGVGSRFIVEFPIHPMS</sequence>
<keyword evidence="5" id="KW-0808">Transferase</keyword>
<dbReference type="GO" id="GO:0000155">
    <property type="term" value="F:phosphorelay sensor kinase activity"/>
    <property type="evidence" value="ECO:0007669"/>
    <property type="project" value="InterPro"/>
</dbReference>